<dbReference type="Gene3D" id="1.10.443.10">
    <property type="entry name" value="Intergrase catalytic core"/>
    <property type="match status" value="1"/>
</dbReference>
<keyword evidence="3" id="KW-1185">Reference proteome</keyword>
<evidence type="ECO:0000313" key="2">
    <source>
        <dbReference type="EMBL" id="MEP1059731.1"/>
    </source>
</evidence>
<dbReference type="SUPFAM" id="SSF56349">
    <property type="entry name" value="DNA breaking-rejoining enzymes"/>
    <property type="match status" value="1"/>
</dbReference>
<evidence type="ECO:0000256" key="1">
    <source>
        <dbReference type="ARBA" id="ARBA00023172"/>
    </source>
</evidence>
<dbReference type="InterPro" id="IPR011010">
    <property type="entry name" value="DNA_brk_join_enz"/>
</dbReference>
<dbReference type="InterPro" id="IPR013762">
    <property type="entry name" value="Integrase-like_cat_sf"/>
</dbReference>
<evidence type="ECO:0000313" key="3">
    <source>
        <dbReference type="Proteomes" id="UP001476950"/>
    </source>
</evidence>
<dbReference type="EMBL" id="JAMPLM010000012">
    <property type="protein sequence ID" value="MEP1059731.1"/>
    <property type="molecule type" value="Genomic_DNA"/>
</dbReference>
<comment type="caution">
    <text evidence="2">The sequence shown here is derived from an EMBL/GenBank/DDBJ whole genome shotgun (WGS) entry which is preliminary data.</text>
</comment>
<reference evidence="2 3" key="1">
    <citation type="submission" date="2022-04" db="EMBL/GenBank/DDBJ databases">
        <title>Positive selection, recombination, and allopatry shape intraspecific diversity of widespread and dominant cyanobacteria.</title>
        <authorList>
            <person name="Wei J."/>
            <person name="Shu W."/>
            <person name="Hu C."/>
        </authorList>
    </citation>
    <scope>NUCLEOTIDE SEQUENCE [LARGE SCALE GENOMIC DNA]</scope>
    <source>
        <strain evidence="2 3">AS-A4</strain>
    </source>
</reference>
<keyword evidence="1" id="KW-0233">DNA recombination</keyword>
<name>A0ABV0KL44_9CYAN</name>
<organism evidence="2 3">
    <name type="scientific">Stenomitos frigidus AS-A4</name>
    <dbReference type="NCBI Taxonomy" id="2933935"/>
    <lineage>
        <taxon>Bacteria</taxon>
        <taxon>Bacillati</taxon>
        <taxon>Cyanobacteriota</taxon>
        <taxon>Cyanophyceae</taxon>
        <taxon>Leptolyngbyales</taxon>
        <taxon>Leptolyngbyaceae</taxon>
        <taxon>Stenomitos</taxon>
    </lineage>
</organism>
<dbReference type="RefSeq" id="WP_190452208.1">
    <property type="nucleotide sequence ID" value="NZ_JAMPLM010000012.1"/>
</dbReference>
<protein>
    <recommendedName>
        <fullName evidence="4">Tyr recombinase domain-containing protein</fullName>
    </recommendedName>
</protein>
<proteinExistence type="predicted"/>
<dbReference type="Proteomes" id="UP001476950">
    <property type="component" value="Unassembled WGS sequence"/>
</dbReference>
<gene>
    <name evidence="2" type="ORF">NDI38_14915</name>
</gene>
<sequence>MNFCEARTQDPSSAATAKHKLMVNRNAEPQSLLEVWQLYALETRTTHSEPRAYAKLTLVKTALIRYTLPCWGLPSLQGHKVTETETANAFEFMARISLEQLQSALLAQHQVFEQQQVPDKIRRSYRSALKQLLTWCQQQPWSWATTAAEPKLLLPPKRHKRSAQVLHTRKPYDYDPEPLRRQEYRYGLGAVEGDVMNERLQAELEAFVQWRQNSSRLGLDAVQASTVERELAGIRLILGWLHRVQGVRSEALSLTQIIPLVPLPTVSDPATAAQATAAARASLDLAYRYIRWLRTTPEEGGRGLTTQQVELSNLQLFKSVACFLYYREMPSEHLAQPWRWLEQNPVVQAFSRELAQWRRRGTHTVSGQRAEPSHAKVIATWSEVLAFVEALRAECVPRLPIEQQTRKQALSFGPLRALPAIAQSYQRFLLCALMSYLPPQRQQAYRDLLVEPKPSLQLEAFSGYLYTKNNLWYLVTGGRKEGRTRGQELQLQIPNIQYPCGRYFYQYLQEWLYEYTYVDAKGQEHRTNGLRTALQPHHAYLFTKKNGKKYEKPTDLSRLVRDAAFRLTGSTINPHRFRSLFVNHWVERQPNPATLEGLAKYIGHSPQRLIEIYEKGLTQPETAQVISREAARLAQALVDQAH</sequence>
<evidence type="ECO:0008006" key="4">
    <source>
        <dbReference type="Google" id="ProtNLM"/>
    </source>
</evidence>
<accession>A0ABV0KL44</accession>